<gene>
    <name evidence="2" type="ORF">GCM10009675_15010</name>
</gene>
<dbReference type="InterPro" id="IPR051604">
    <property type="entry name" value="Ergot_Alk_Oxidoreductase"/>
</dbReference>
<sequence length="267" mass="28732">MTILVTGATGNIGRKTVDHLLERGATNVRALTNNPTKADLPDHVEVADGYLRRLDTLPEAFEDVTRMYLAPAPDTVADVLELARDAGVEYIVDLSGEHESWWGTVTRAVEDSGIPWTHLWPGDFMENCLLWAEQIRRTGAVHEPYPDAASAPIAMDDIAAVAATALLDPTPGTSHLLTGPETLTRTQLVAHIAAATGNDVRFVTTSRDDALAHLRPSMGENAEFYVDTVLPLLDAEPTPANTTVEAVTGVPATTFAAWARANADAFR</sequence>
<comment type="caution">
    <text evidence="2">The sequence shown here is derived from an EMBL/GenBank/DDBJ whole genome shotgun (WGS) entry which is preliminary data.</text>
</comment>
<dbReference type="PANTHER" id="PTHR43162:SF1">
    <property type="entry name" value="PRESTALK A DIFFERENTIATION PROTEIN A"/>
    <property type="match status" value="1"/>
</dbReference>
<dbReference type="Gene3D" id="3.40.50.720">
    <property type="entry name" value="NAD(P)-binding Rossmann-like Domain"/>
    <property type="match status" value="1"/>
</dbReference>
<dbReference type="RefSeq" id="WP_253856877.1">
    <property type="nucleotide sequence ID" value="NZ_BAAALM010000005.1"/>
</dbReference>
<evidence type="ECO:0000313" key="2">
    <source>
        <dbReference type="EMBL" id="GAA1200009.1"/>
    </source>
</evidence>
<dbReference type="InterPro" id="IPR036291">
    <property type="entry name" value="NAD(P)-bd_dom_sf"/>
</dbReference>
<dbReference type="PANTHER" id="PTHR43162">
    <property type="match status" value="1"/>
</dbReference>
<protein>
    <submittedName>
        <fullName evidence="2">NmrA family NAD(P)-binding protein</fullName>
    </submittedName>
</protein>
<dbReference type="Proteomes" id="UP001500467">
    <property type="component" value="Unassembled WGS sequence"/>
</dbReference>
<dbReference type="SUPFAM" id="SSF51735">
    <property type="entry name" value="NAD(P)-binding Rossmann-fold domains"/>
    <property type="match status" value="1"/>
</dbReference>
<proteinExistence type="predicted"/>
<dbReference type="Pfam" id="PF13460">
    <property type="entry name" value="NAD_binding_10"/>
    <property type="match status" value="1"/>
</dbReference>
<evidence type="ECO:0000259" key="1">
    <source>
        <dbReference type="Pfam" id="PF13460"/>
    </source>
</evidence>
<organism evidence="2 3">
    <name type="scientific">Prauserella alba</name>
    <dbReference type="NCBI Taxonomy" id="176898"/>
    <lineage>
        <taxon>Bacteria</taxon>
        <taxon>Bacillati</taxon>
        <taxon>Actinomycetota</taxon>
        <taxon>Actinomycetes</taxon>
        <taxon>Pseudonocardiales</taxon>
        <taxon>Pseudonocardiaceae</taxon>
        <taxon>Prauserella</taxon>
    </lineage>
</organism>
<evidence type="ECO:0000313" key="3">
    <source>
        <dbReference type="Proteomes" id="UP001500467"/>
    </source>
</evidence>
<feature type="domain" description="NAD(P)-binding" evidence="1">
    <location>
        <begin position="7"/>
        <end position="169"/>
    </location>
</feature>
<dbReference type="Gene3D" id="3.90.25.10">
    <property type="entry name" value="UDP-galactose 4-epimerase, domain 1"/>
    <property type="match status" value="1"/>
</dbReference>
<reference evidence="2 3" key="1">
    <citation type="journal article" date="2019" name="Int. J. Syst. Evol. Microbiol.">
        <title>The Global Catalogue of Microorganisms (GCM) 10K type strain sequencing project: providing services to taxonomists for standard genome sequencing and annotation.</title>
        <authorList>
            <consortium name="The Broad Institute Genomics Platform"/>
            <consortium name="The Broad Institute Genome Sequencing Center for Infectious Disease"/>
            <person name="Wu L."/>
            <person name="Ma J."/>
        </authorList>
    </citation>
    <scope>NUCLEOTIDE SEQUENCE [LARGE SCALE GENOMIC DNA]</scope>
    <source>
        <strain evidence="2 3">JCM 13022</strain>
    </source>
</reference>
<dbReference type="InterPro" id="IPR016040">
    <property type="entry name" value="NAD(P)-bd_dom"/>
</dbReference>
<keyword evidence="3" id="KW-1185">Reference proteome</keyword>
<accession>A0ABN1V8M4</accession>
<dbReference type="EMBL" id="BAAALM010000005">
    <property type="protein sequence ID" value="GAA1200009.1"/>
    <property type="molecule type" value="Genomic_DNA"/>
</dbReference>
<name>A0ABN1V8M4_9PSEU</name>